<sequence>MSGTPSLSSASSASSVSGTSGRRRLTAYQYAIETLRAEILQGKLKAGDRLRQDDLARRLEMSTTPVREALRTLVSEGLVFFDVHRGAVVRGLTIDDVNELYRLRKTLEPMMAEQAMATLREGDIANAQALHTEMLATSDVAKWTELNQAFHAALWASQDNSRLAHLIKTLRDASGPYIALSLHMRPAHVDVSNQEHQTMLDEYRARDVDAARRHMQAHLDATLRIIVEAIEQTEAEAASE</sequence>
<dbReference type="EMBL" id="CABPSL010000033">
    <property type="protein sequence ID" value="VVE51929.1"/>
    <property type="molecule type" value="Genomic_DNA"/>
</dbReference>
<dbReference type="SUPFAM" id="SSF46785">
    <property type="entry name" value="Winged helix' DNA-binding domain"/>
    <property type="match status" value="1"/>
</dbReference>
<dbReference type="GO" id="GO:0003677">
    <property type="term" value="F:DNA binding"/>
    <property type="evidence" value="ECO:0007669"/>
    <property type="project" value="UniProtKB-KW"/>
</dbReference>
<evidence type="ECO:0000256" key="2">
    <source>
        <dbReference type="ARBA" id="ARBA00023125"/>
    </source>
</evidence>
<gene>
    <name evidence="5" type="primary">mcbR</name>
    <name evidence="5" type="ORF">PCE31106_04719</name>
</gene>
<evidence type="ECO:0000313" key="5">
    <source>
        <dbReference type="EMBL" id="VVE51929.1"/>
    </source>
</evidence>
<dbReference type="Proteomes" id="UP000384354">
    <property type="component" value="Unassembled WGS sequence"/>
</dbReference>
<protein>
    <submittedName>
        <fullName evidence="5">HTH-type transcriptional regulator McbR</fullName>
    </submittedName>
</protein>
<keyword evidence="1" id="KW-0805">Transcription regulation</keyword>
<dbReference type="PANTHER" id="PTHR43537:SF41">
    <property type="entry name" value="TRANSCRIPTIONAL REGULATORY PROTEIN"/>
    <property type="match status" value="1"/>
</dbReference>
<dbReference type="InterPro" id="IPR011711">
    <property type="entry name" value="GntR_C"/>
</dbReference>
<dbReference type="InterPro" id="IPR000524">
    <property type="entry name" value="Tscrpt_reg_HTH_GntR"/>
</dbReference>
<keyword evidence="2" id="KW-0238">DNA-binding</keyword>
<accession>A0A5E4YSX1</accession>
<dbReference type="SMART" id="SM00345">
    <property type="entry name" value="HTH_GNTR"/>
    <property type="match status" value="1"/>
</dbReference>
<evidence type="ECO:0000256" key="3">
    <source>
        <dbReference type="ARBA" id="ARBA00023163"/>
    </source>
</evidence>
<dbReference type="PROSITE" id="PS50949">
    <property type="entry name" value="HTH_GNTR"/>
    <property type="match status" value="1"/>
</dbReference>
<feature type="domain" description="HTH gntR-type" evidence="4">
    <location>
        <begin position="25"/>
        <end position="92"/>
    </location>
</feature>
<dbReference type="Pfam" id="PF00392">
    <property type="entry name" value="GntR"/>
    <property type="match status" value="1"/>
</dbReference>
<dbReference type="CDD" id="cd07377">
    <property type="entry name" value="WHTH_GntR"/>
    <property type="match status" value="1"/>
</dbReference>
<evidence type="ECO:0000313" key="6">
    <source>
        <dbReference type="Proteomes" id="UP000384354"/>
    </source>
</evidence>
<dbReference type="AlphaFoldDB" id="A0A5E4YSX1"/>
<proteinExistence type="predicted"/>
<name>A0A5E4YSX1_9BURK</name>
<dbReference type="InterPro" id="IPR008920">
    <property type="entry name" value="TF_FadR/GntR_C"/>
</dbReference>
<dbReference type="SUPFAM" id="SSF48008">
    <property type="entry name" value="GntR ligand-binding domain-like"/>
    <property type="match status" value="1"/>
</dbReference>
<reference evidence="5 6" key="1">
    <citation type="submission" date="2019-08" db="EMBL/GenBank/DDBJ databases">
        <authorList>
            <person name="Peeters C."/>
        </authorList>
    </citation>
    <scope>NUCLEOTIDE SEQUENCE [LARGE SCALE GENOMIC DNA]</scope>
    <source>
        <strain evidence="5 6">LMG 31106</strain>
    </source>
</reference>
<keyword evidence="3" id="KW-0804">Transcription</keyword>
<dbReference type="InterPro" id="IPR036390">
    <property type="entry name" value="WH_DNA-bd_sf"/>
</dbReference>
<evidence type="ECO:0000256" key="1">
    <source>
        <dbReference type="ARBA" id="ARBA00023015"/>
    </source>
</evidence>
<dbReference type="Pfam" id="PF07729">
    <property type="entry name" value="FCD"/>
    <property type="match status" value="1"/>
</dbReference>
<dbReference type="Gene3D" id="1.20.120.530">
    <property type="entry name" value="GntR ligand-binding domain-like"/>
    <property type="match status" value="1"/>
</dbReference>
<dbReference type="SMART" id="SM00895">
    <property type="entry name" value="FCD"/>
    <property type="match status" value="1"/>
</dbReference>
<dbReference type="Gene3D" id="1.10.10.10">
    <property type="entry name" value="Winged helix-like DNA-binding domain superfamily/Winged helix DNA-binding domain"/>
    <property type="match status" value="1"/>
</dbReference>
<dbReference type="PANTHER" id="PTHR43537">
    <property type="entry name" value="TRANSCRIPTIONAL REGULATOR, GNTR FAMILY"/>
    <property type="match status" value="1"/>
</dbReference>
<organism evidence="5 6">
    <name type="scientific">Pandoraea cepalis</name>
    <dbReference type="NCBI Taxonomy" id="2508294"/>
    <lineage>
        <taxon>Bacteria</taxon>
        <taxon>Pseudomonadati</taxon>
        <taxon>Pseudomonadota</taxon>
        <taxon>Betaproteobacteria</taxon>
        <taxon>Burkholderiales</taxon>
        <taxon>Burkholderiaceae</taxon>
        <taxon>Pandoraea</taxon>
    </lineage>
</organism>
<dbReference type="GO" id="GO:0003700">
    <property type="term" value="F:DNA-binding transcription factor activity"/>
    <property type="evidence" value="ECO:0007669"/>
    <property type="project" value="InterPro"/>
</dbReference>
<evidence type="ECO:0000259" key="4">
    <source>
        <dbReference type="PROSITE" id="PS50949"/>
    </source>
</evidence>
<dbReference type="InterPro" id="IPR036388">
    <property type="entry name" value="WH-like_DNA-bd_sf"/>
</dbReference>